<dbReference type="InterPro" id="IPR012902">
    <property type="entry name" value="N_methyl_site"/>
</dbReference>
<dbReference type="NCBIfam" id="TIGR02532">
    <property type="entry name" value="IV_pilin_GFxxxE"/>
    <property type="match status" value="1"/>
</dbReference>
<dbReference type="PANTHER" id="PTHR30093:SF2">
    <property type="entry name" value="TYPE II SECRETION SYSTEM PROTEIN H"/>
    <property type="match status" value="1"/>
</dbReference>
<evidence type="ECO:0000259" key="2">
    <source>
        <dbReference type="Pfam" id="PF07596"/>
    </source>
</evidence>
<dbReference type="Pfam" id="PF07963">
    <property type="entry name" value="N_methyl"/>
    <property type="match status" value="1"/>
</dbReference>
<dbReference type="Proteomes" id="UP000319004">
    <property type="component" value="Chromosome"/>
</dbReference>
<dbReference type="Pfam" id="PF07596">
    <property type="entry name" value="SBP_bac_10"/>
    <property type="match status" value="1"/>
</dbReference>
<protein>
    <submittedName>
        <fullName evidence="3">Putative major pilin subunit</fullName>
    </submittedName>
</protein>
<dbReference type="RefSeq" id="WP_145388432.1">
    <property type="nucleotide sequence ID" value="NZ_CP037423.1"/>
</dbReference>
<accession>A0A518HT58</accession>
<dbReference type="SUPFAM" id="SSF54523">
    <property type="entry name" value="Pili subunits"/>
    <property type="match status" value="1"/>
</dbReference>
<evidence type="ECO:0000313" key="4">
    <source>
        <dbReference type="Proteomes" id="UP000319004"/>
    </source>
</evidence>
<name>A0A518HT58_9BACT</name>
<evidence type="ECO:0000313" key="3">
    <source>
        <dbReference type="EMBL" id="QDV44028.1"/>
    </source>
</evidence>
<evidence type="ECO:0000256" key="1">
    <source>
        <dbReference type="SAM" id="MobiDB-lite"/>
    </source>
</evidence>
<dbReference type="AlphaFoldDB" id="A0A518HT58"/>
<dbReference type="InterPro" id="IPR045584">
    <property type="entry name" value="Pilin-like"/>
</dbReference>
<reference evidence="3 4" key="1">
    <citation type="submission" date="2019-03" db="EMBL/GenBank/DDBJ databases">
        <title>Deep-cultivation of Planctomycetes and their phenomic and genomic characterization uncovers novel biology.</title>
        <authorList>
            <person name="Wiegand S."/>
            <person name="Jogler M."/>
            <person name="Boedeker C."/>
            <person name="Pinto D."/>
            <person name="Vollmers J."/>
            <person name="Rivas-Marin E."/>
            <person name="Kohn T."/>
            <person name="Peeters S.H."/>
            <person name="Heuer A."/>
            <person name="Rast P."/>
            <person name="Oberbeckmann S."/>
            <person name="Bunk B."/>
            <person name="Jeske O."/>
            <person name="Meyerdierks A."/>
            <person name="Storesund J.E."/>
            <person name="Kallscheuer N."/>
            <person name="Luecker S."/>
            <person name="Lage O.M."/>
            <person name="Pohl T."/>
            <person name="Merkel B.J."/>
            <person name="Hornburger P."/>
            <person name="Mueller R.-W."/>
            <person name="Bruemmer F."/>
            <person name="Labrenz M."/>
            <person name="Spormann A.M."/>
            <person name="Op den Camp H."/>
            <person name="Overmann J."/>
            <person name="Amann R."/>
            <person name="Jetten M.S.M."/>
            <person name="Mascher T."/>
            <person name="Medema M.H."/>
            <person name="Devos D.P."/>
            <person name="Kaster A.-K."/>
            <person name="Ovreas L."/>
            <person name="Rohde M."/>
            <person name="Galperin M.Y."/>
            <person name="Jogler C."/>
        </authorList>
    </citation>
    <scope>NUCLEOTIDE SEQUENCE [LARGE SCALE GENOMIC DNA]</scope>
    <source>
        <strain evidence="3 4">Enr13</strain>
    </source>
</reference>
<dbReference type="NCBIfam" id="TIGR04294">
    <property type="entry name" value="pre_pil_HX9DG"/>
    <property type="match status" value="1"/>
</dbReference>
<organism evidence="3 4">
    <name type="scientific">Stieleria neptunia</name>
    <dbReference type="NCBI Taxonomy" id="2527979"/>
    <lineage>
        <taxon>Bacteria</taxon>
        <taxon>Pseudomonadati</taxon>
        <taxon>Planctomycetota</taxon>
        <taxon>Planctomycetia</taxon>
        <taxon>Pirellulales</taxon>
        <taxon>Pirellulaceae</taxon>
        <taxon>Stieleria</taxon>
    </lineage>
</organism>
<dbReference type="OrthoDB" id="241541at2"/>
<gene>
    <name evidence="3" type="ORF">Enr13x_38890</name>
</gene>
<dbReference type="PROSITE" id="PS00409">
    <property type="entry name" value="PROKAR_NTER_METHYL"/>
    <property type="match status" value="1"/>
</dbReference>
<dbReference type="PANTHER" id="PTHR30093">
    <property type="entry name" value="GENERAL SECRETION PATHWAY PROTEIN G"/>
    <property type="match status" value="1"/>
</dbReference>
<feature type="region of interest" description="Disordered" evidence="1">
    <location>
        <begin position="65"/>
        <end position="84"/>
    </location>
</feature>
<dbReference type="Gene3D" id="3.30.700.10">
    <property type="entry name" value="Glycoprotein, Type 4 Pilin"/>
    <property type="match status" value="1"/>
</dbReference>
<dbReference type="EMBL" id="CP037423">
    <property type="protein sequence ID" value="QDV44028.1"/>
    <property type="molecule type" value="Genomic_DNA"/>
</dbReference>
<dbReference type="InterPro" id="IPR027558">
    <property type="entry name" value="Pre_pil_HX9DG_C"/>
</dbReference>
<keyword evidence="4" id="KW-1185">Reference proteome</keyword>
<dbReference type="KEGG" id="snep:Enr13x_38890"/>
<sequence length="411" mass="44139">MKVRTQRRGFTLVELLVVIAIIGILVGLLLPAVQAAREAARRMSCSNNFRQIGLAIHNYHSAYKQLPPHGGGTKGPHAGRAASDVRGNNRIELSALVGLTAFFEQQGLWDQIKNPFQTVDSSGNIKTYNPMGPWPGMPLSAHLSQGNYDPWLTEIPTLRCPSDPGTGIPASGRTNYALCTGDSCDTGYGGALNRLTGARQSGGTPPMYQRVQASQRGAFAVQLDSKFRDCLDGLSNTIFMGEIATDLGDRDSRTHLLDSSINILNQGGNIHCRQSLDPERPQFWSSTPAPNRLAGSAEEKRGFKWSSLLPLYTQMLTILPPNSELCGNSNAVSIVVAPPSSRHQGGCHVLMGDGAVTFVTDSIEAGDVSRGQVGVHAQHTDPDSLPGIESPYGLWGALGTRASREVLQDFP</sequence>
<proteinExistence type="predicted"/>
<feature type="domain" description="DUF1559" evidence="2">
    <location>
        <begin position="34"/>
        <end position="365"/>
    </location>
</feature>
<dbReference type="InterPro" id="IPR011453">
    <property type="entry name" value="DUF1559"/>
</dbReference>